<accession>A0ABQ1TKI3</accession>
<reference evidence="4" key="1">
    <citation type="journal article" date="2019" name="Int. J. Syst. Evol. Microbiol.">
        <title>The Global Catalogue of Microorganisms (GCM) 10K type strain sequencing project: providing services to taxonomists for standard genome sequencing and annotation.</title>
        <authorList>
            <consortium name="The Broad Institute Genomics Platform"/>
            <consortium name="The Broad Institute Genome Sequencing Center for Infectious Disease"/>
            <person name="Wu L."/>
            <person name="Ma J."/>
        </authorList>
    </citation>
    <scope>NUCLEOTIDE SEQUENCE [LARGE SCALE GENOMIC DNA]</scope>
    <source>
        <strain evidence="4">CGMCC 1.16060</strain>
    </source>
</reference>
<dbReference type="Pfam" id="PF08327">
    <property type="entry name" value="AHSA1"/>
    <property type="match status" value="1"/>
</dbReference>
<evidence type="ECO:0000259" key="2">
    <source>
        <dbReference type="Pfam" id="PF08327"/>
    </source>
</evidence>
<evidence type="ECO:0000313" key="4">
    <source>
        <dbReference type="Proteomes" id="UP000655016"/>
    </source>
</evidence>
<dbReference type="RefSeq" id="WP_163392533.1">
    <property type="nucleotide sequence ID" value="NZ_BMKP01000001.1"/>
</dbReference>
<gene>
    <name evidence="3" type="ORF">GCM10011518_03580</name>
</gene>
<dbReference type="Proteomes" id="UP000655016">
    <property type="component" value="Unassembled WGS sequence"/>
</dbReference>
<keyword evidence="4" id="KW-1185">Reference proteome</keyword>
<evidence type="ECO:0000256" key="1">
    <source>
        <dbReference type="ARBA" id="ARBA00006817"/>
    </source>
</evidence>
<dbReference type="SUPFAM" id="SSF55961">
    <property type="entry name" value="Bet v1-like"/>
    <property type="match status" value="1"/>
</dbReference>
<comment type="caution">
    <text evidence="3">The sequence shown here is derived from an EMBL/GenBank/DDBJ whole genome shotgun (WGS) entry which is preliminary data.</text>
</comment>
<organism evidence="3 4">
    <name type="scientific">Flavobacterium limi</name>
    <dbReference type="NCBI Taxonomy" id="2045105"/>
    <lineage>
        <taxon>Bacteria</taxon>
        <taxon>Pseudomonadati</taxon>
        <taxon>Bacteroidota</taxon>
        <taxon>Flavobacteriia</taxon>
        <taxon>Flavobacteriales</taxon>
        <taxon>Flavobacteriaceae</taxon>
        <taxon>Flavobacterium</taxon>
    </lineage>
</organism>
<comment type="similarity">
    <text evidence="1">Belongs to the AHA1 family.</text>
</comment>
<feature type="domain" description="Activator of Hsp90 ATPase homologue 1/2-like C-terminal" evidence="2">
    <location>
        <begin position="9"/>
        <end position="132"/>
    </location>
</feature>
<proteinExistence type="inferred from homology"/>
<sequence length="134" mass="15559">MITAQNLIDAPLEKVWQFWTLPEHIVKWNSPSPDWHTPVADNDLKVGGKFKYVMKAKDGSEEFDFEGLYTNLKSLSLIEYKLFDDRAGSVYFDEIDGKVKITEIFEPEKQISESMQRQWCQAVIDNFKAYVEAS</sequence>
<evidence type="ECO:0000313" key="3">
    <source>
        <dbReference type="EMBL" id="GGE97518.1"/>
    </source>
</evidence>
<dbReference type="Gene3D" id="3.30.530.20">
    <property type="match status" value="1"/>
</dbReference>
<dbReference type="EMBL" id="BMKP01000001">
    <property type="protein sequence ID" value="GGE97518.1"/>
    <property type="molecule type" value="Genomic_DNA"/>
</dbReference>
<dbReference type="InterPro" id="IPR023393">
    <property type="entry name" value="START-like_dom_sf"/>
</dbReference>
<name>A0ABQ1TKI3_9FLAO</name>
<protein>
    <submittedName>
        <fullName evidence="3">Activator of HSP90 ATPase</fullName>
    </submittedName>
</protein>
<dbReference type="InterPro" id="IPR013538">
    <property type="entry name" value="ASHA1/2-like_C"/>
</dbReference>